<keyword evidence="10 12" id="KW-0368">Histidine biosynthesis</keyword>
<evidence type="ECO:0000256" key="3">
    <source>
        <dbReference type="ARBA" id="ARBA00005189"/>
    </source>
</evidence>
<accession>A0ABW7N830</accession>
<comment type="subunit">
    <text evidence="5 12">Homodimer.</text>
</comment>
<dbReference type="Pfam" id="PF00155">
    <property type="entry name" value="Aminotran_1_2"/>
    <property type="match status" value="1"/>
</dbReference>
<feature type="modified residue" description="N6-(pyridoxal phosphate)lysine" evidence="12">
    <location>
        <position position="209"/>
    </location>
</feature>
<dbReference type="EMBL" id="JBIPKE010000015">
    <property type="protein sequence ID" value="MFH6983669.1"/>
    <property type="molecule type" value="Genomic_DNA"/>
</dbReference>
<dbReference type="SUPFAM" id="SSF53383">
    <property type="entry name" value="PLP-dependent transferases"/>
    <property type="match status" value="1"/>
</dbReference>
<proteinExistence type="inferred from homology"/>
<dbReference type="GO" id="GO:0004400">
    <property type="term" value="F:histidinol-phosphate transaminase activity"/>
    <property type="evidence" value="ECO:0007669"/>
    <property type="project" value="UniProtKB-EC"/>
</dbReference>
<name>A0ABW7N830_9BACT</name>
<comment type="pathway">
    <text evidence="3">Lipid metabolism.</text>
</comment>
<evidence type="ECO:0000256" key="10">
    <source>
        <dbReference type="ARBA" id="ARBA00023102"/>
    </source>
</evidence>
<dbReference type="InterPro" id="IPR015424">
    <property type="entry name" value="PyrdxlP-dep_Trfase"/>
</dbReference>
<dbReference type="CDD" id="cd00609">
    <property type="entry name" value="AAT_like"/>
    <property type="match status" value="1"/>
</dbReference>
<reference evidence="14 15" key="1">
    <citation type="journal article" date="2013" name="Int. J. Syst. Evol. Microbiol.">
        <title>Marinoscillum luteum sp. nov., isolated from marine sediment.</title>
        <authorList>
            <person name="Cha I.T."/>
            <person name="Park S.J."/>
            <person name="Kim S.J."/>
            <person name="Kim J.G."/>
            <person name="Jung M.Y."/>
            <person name="Shin K.S."/>
            <person name="Kwon K.K."/>
            <person name="Yang S.H."/>
            <person name="Seo Y.S."/>
            <person name="Rhee S.K."/>
        </authorList>
    </citation>
    <scope>NUCLEOTIDE SEQUENCE [LARGE SCALE GENOMIC DNA]</scope>
    <source>
        <strain evidence="14 15">KCTC 23939</strain>
    </source>
</reference>
<dbReference type="NCBIfam" id="TIGR01141">
    <property type="entry name" value="hisC"/>
    <property type="match status" value="1"/>
</dbReference>
<evidence type="ECO:0000313" key="14">
    <source>
        <dbReference type="EMBL" id="MFH6983669.1"/>
    </source>
</evidence>
<evidence type="ECO:0000256" key="4">
    <source>
        <dbReference type="ARBA" id="ARBA00007970"/>
    </source>
</evidence>
<organism evidence="14 15">
    <name type="scientific">Marinoscillum luteum</name>
    <dbReference type="NCBI Taxonomy" id="861051"/>
    <lineage>
        <taxon>Bacteria</taxon>
        <taxon>Pseudomonadati</taxon>
        <taxon>Bacteroidota</taxon>
        <taxon>Cytophagia</taxon>
        <taxon>Cytophagales</taxon>
        <taxon>Reichenbachiellaceae</taxon>
        <taxon>Marinoscillum</taxon>
    </lineage>
</organism>
<keyword evidence="6 12" id="KW-0032">Aminotransferase</keyword>
<evidence type="ECO:0000313" key="15">
    <source>
        <dbReference type="Proteomes" id="UP001610063"/>
    </source>
</evidence>
<sequence>MGSPENLIRDHLKEVKAYSSARDEFEGEAEVFLDANENSLGSATEVLYNRYPDPHHKALKQRWSEIKGISTDRIFFGNGSDEPIDLLIRLFCEPRQDHIITMPPTYGMYSVSAAINAVENVLVPLTPDFRIDFKELKEVWNGSSKLLFLCSPNNPTGNLLSREIILDILKSFPGIVVVDEAYIDFSSEPSWIAELEHYRNLVVLQTLSKAWGMAGIRVGVAMGDPFVISMLEKIKPPYNLSLANQTLALEALSHEAKKIDQVKILLEERDKLKAVLADLPLVQEVVSSHANFLLVRFERSDELFDYLIGHKVIVRNRTKELHCKGCLRITVGTPAENSRLVGLLHSFE</sequence>
<dbReference type="EC" id="2.6.1.9" evidence="12"/>
<evidence type="ECO:0000256" key="2">
    <source>
        <dbReference type="ARBA" id="ARBA00005011"/>
    </source>
</evidence>
<dbReference type="InterPro" id="IPR001917">
    <property type="entry name" value="Aminotrans_II_pyridoxalP_BS"/>
</dbReference>
<evidence type="ECO:0000256" key="7">
    <source>
        <dbReference type="ARBA" id="ARBA00022605"/>
    </source>
</evidence>
<gene>
    <name evidence="12 14" type="primary">hisC</name>
    <name evidence="14" type="ORF">ACHKAR_09475</name>
</gene>
<keyword evidence="9 12" id="KW-0663">Pyridoxal phosphate</keyword>
<dbReference type="Proteomes" id="UP001610063">
    <property type="component" value="Unassembled WGS sequence"/>
</dbReference>
<dbReference type="PANTHER" id="PTHR42885:SF2">
    <property type="entry name" value="HISTIDINOL-PHOSPHATE AMINOTRANSFERASE"/>
    <property type="match status" value="1"/>
</dbReference>
<comment type="similarity">
    <text evidence="4 12">Belongs to the class-II pyridoxal-phosphate-dependent aminotransferase family. Histidinol-phosphate aminotransferase subfamily.</text>
</comment>
<evidence type="ECO:0000256" key="5">
    <source>
        <dbReference type="ARBA" id="ARBA00011738"/>
    </source>
</evidence>
<keyword evidence="7 12" id="KW-0028">Amino-acid biosynthesis</keyword>
<evidence type="ECO:0000256" key="8">
    <source>
        <dbReference type="ARBA" id="ARBA00022679"/>
    </source>
</evidence>
<dbReference type="InterPro" id="IPR005861">
    <property type="entry name" value="HisP_aminotrans"/>
</dbReference>
<evidence type="ECO:0000256" key="12">
    <source>
        <dbReference type="HAMAP-Rule" id="MF_01023"/>
    </source>
</evidence>
<evidence type="ECO:0000256" key="1">
    <source>
        <dbReference type="ARBA" id="ARBA00001933"/>
    </source>
</evidence>
<comment type="cofactor">
    <cofactor evidence="1 12">
        <name>pyridoxal 5'-phosphate</name>
        <dbReference type="ChEBI" id="CHEBI:597326"/>
    </cofactor>
</comment>
<dbReference type="PANTHER" id="PTHR42885">
    <property type="entry name" value="HISTIDINOL-PHOSPHATE AMINOTRANSFERASE-RELATED"/>
    <property type="match status" value="1"/>
</dbReference>
<dbReference type="RefSeq" id="WP_395417215.1">
    <property type="nucleotide sequence ID" value="NZ_JBIPKE010000015.1"/>
</dbReference>
<dbReference type="PROSITE" id="PS00599">
    <property type="entry name" value="AA_TRANSFER_CLASS_2"/>
    <property type="match status" value="1"/>
</dbReference>
<evidence type="ECO:0000256" key="9">
    <source>
        <dbReference type="ARBA" id="ARBA00022898"/>
    </source>
</evidence>
<evidence type="ECO:0000256" key="6">
    <source>
        <dbReference type="ARBA" id="ARBA00022576"/>
    </source>
</evidence>
<comment type="pathway">
    <text evidence="2 12">Amino-acid biosynthesis; L-histidine biosynthesis; L-histidine from 5-phospho-alpha-D-ribose 1-diphosphate: step 7/9.</text>
</comment>
<keyword evidence="8 12" id="KW-0808">Transferase</keyword>
<dbReference type="HAMAP" id="MF_01023">
    <property type="entry name" value="HisC_aminotrans_2"/>
    <property type="match status" value="1"/>
</dbReference>
<evidence type="ECO:0000256" key="11">
    <source>
        <dbReference type="ARBA" id="ARBA00047481"/>
    </source>
</evidence>
<keyword evidence="15" id="KW-1185">Reference proteome</keyword>
<dbReference type="InterPro" id="IPR004839">
    <property type="entry name" value="Aminotransferase_I/II_large"/>
</dbReference>
<feature type="domain" description="Aminotransferase class I/classII large" evidence="13">
    <location>
        <begin position="47"/>
        <end position="341"/>
    </location>
</feature>
<dbReference type="Gene3D" id="3.40.640.10">
    <property type="entry name" value="Type I PLP-dependent aspartate aminotransferase-like (Major domain)"/>
    <property type="match status" value="1"/>
</dbReference>
<comment type="caution">
    <text evidence="14">The sequence shown here is derived from an EMBL/GenBank/DDBJ whole genome shotgun (WGS) entry which is preliminary data.</text>
</comment>
<evidence type="ECO:0000259" key="13">
    <source>
        <dbReference type="Pfam" id="PF00155"/>
    </source>
</evidence>
<dbReference type="InterPro" id="IPR015421">
    <property type="entry name" value="PyrdxlP-dep_Trfase_major"/>
</dbReference>
<protein>
    <recommendedName>
        <fullName evidence="12">Histidinol-phosphate aminotransferase</fullName>
        <ecNumber evidence="12">2.6.1.9</ecNumber>
    </recommendedName>
    <alternativeName>
        <fullName evidence="12">Imidazole acetol-phosphate transaminase</fullName>
    </alternativeName>
</protein>
<dbReference type="InterPro" id="IPR015422">
    <property type="entry name" value="PyrdxlP-dep_Trfase_small"/>
</dbReference>
<comment type="catalytic activity">
    <reaction evidence="11 12">
        <text>L-histidinol phosphate + 2-oxoglutarate = 3-(imidazol-4-yl)-2-oxopropyl phosphate + L-glutamate</text>
        <dbReference type="Rhea" id="RHEA:23744"/>
        <dbReference type="ChEBI" id="CHEBI:16810"/>
        <dbReference type="ChEBI" id="CHEBI:29985"/>
        <dbReference type="ChEBI" id="CHEBI:57766"/>
        <dbReference type="ChEBI" id="CHEBI:57980"/>
        <dbReference type="EC" id="2.6.1.9"/>
    </reaction>
</comment>
<dbReference type="Gene3D" id="3.90.1150.10">
    <property type="entry name" value="Aspartate Aminotransferase, domain 1"/>
    <property type="match status" value="1"/>
</dbReference>